<dbReference type="AlphaFoldDB" id="A0A7X4GHY5"/>
<evidence type="ECO:0000313" key="11">
    <source>
        <dbReference type="Proteomes" id="UP000465810"/>
    </source>
</evidence>
<keyword evidence="5 9" id="KW-0732">Signal</keyword>
<gene>
    <name evidence="10" type="ORF">GR702_14540</name>
</gene>
<dbReference type="GO" id="GO:0015562">
    <property type="term" value="F:efflux transmembrane transporter activity"/>
    <property type="evidence" value="ECO:0007669"/>
    <property type="project" value="InterPro"/>
</dbReference>
<evidence type="ECO:0000256" key="9">
    <source>
        <dbReference type="RuleBase" id="RU362097"/>
    </source>
</evidence>
<keyword evidence="3 9" id="KW-1134">Transmembrane beta strand</keyword>
<evidence type="ECO:0000256" key="3">
    <source>
        <dbReference type="ARBA" id="ARBA00022452"/>
    </source>
</evidence>
<sequence>MSTQIKPRFAAASLLAISLSLAGCMAPDLGPRPQLTTPGALESTKALASARAATEWPQERWWTVYGDPQLDALVEEALAGSPSVALAQARIRQARGAAGVAGADLLPTLGGQASGGLTKQSYNNGVPSDFVPKGWKSTGTLALSGDFDLDLWGANRKALAAATSEAEAAEADARQAELMISSNVVSSYFDLARLLERGRALSDATEARRSFVDLTGQRAREGLDNLAPLRRAESAAAASRAELSANEEQVLLRRHALAALLGKGPDRGLAITPPAIATVPVSGIPADAGIALAGRRPDIVAARLRAEAAGARIDQAKAAYMPNISLRGLFGLTSLGLSNLIDSGSTYGNVGGALSLPIFQGGRLRGQYTQARGGYDAAVANYNETVVGALQEVADALASREAASSQEVDAAEAARTAQIAYDLSMQRFRGGLSNYLDALTSQTAALEARRAAIDAHFRTLALEVALQRALGGGFEDNSSKKASDDE</sequence>
<evidence type="ECO:0000256" key="6">
    <source>
        <dbReference type="ARBA" id="ARBA00023136"/>
    </source>
</evidence>
<feature type="chain" id="PRO_5031594286" evidence="9">
    <location>
        <begin position="23"/>
        <end position="486"/>
    </location>
</feature>
<dbReference type="NCBIfam" id="TIGR01845">
    <property type="entry name" value="outer_NodT"/>
    <property type="match status" value="1"/>
</dbReference>
<proteinExistence type="inferred from homology"/>
<dbReference type="InterPro" id="IPR010131">
    <property type="entry name" value="MdtP/NodT-like"/>
</dbReference>
<comment type="caution">
    <text evidence="10">The sequence shown here is derived from an EMBL/GenBank/DDBJ whole genome shotgun (WGS) entry which is preliminary data.</text>
</comment>
<name>A0A7X4GHY5_9SPHN</name>
<comment type="similarity">
    <text evidence="2 9">Belongs to the outer membrane factor (OMF) (TC 1.B.17) family.</text>
</comment>
<keyword evidence="7 9" id="KW-0564">Palmitate</keyword>
<keyword evidence="8 9" id="KW-0449">Lipoprotein</keyword>
<keyword evidence="11" id="KW-1185">Reference proteome</keyword>
<evidence type="ECO:0000256" key="7">
    <source>
        <dbReference type="ARBA" id="ARBA00023139"/>
    </source>
</evidence>
<protein>
    <submittedName>
        <fullName evidence="10">Efflux transporter outer membrane subunit</fullName>
    </submittedName>
</protein>
<dbReference type="SUPFAM" id="SSF56954">
    <property type="entry name" value="Outer membrane efflux proteins (OEP)"/>
    <property type="match status" value="1"/>
</dbReference>
<dbReference type="RefSeq" id="WP_160986615.1">
    <property type="nucleotide sequence ID" value="NZ_WVTD01000011.1"/>
</dbReference>
<dbReference type="EMBL" id="WVTD01000011">
    <property type="protein sequence ID" value="MYL98983.1"/>
    <property type="molecule type" value="Genomic_DNA"/>
</dbReference>
<evidence type="ECO:0000256" key="5">
    <source>
        <dbReference type="ARBA" id="ARBA00022729"/>
    </source>
</evidence>
<comment type="subcellular location">
    <subcellularLocation>
        <location evidence="9">Cell membrane</location>
        <topology evidence="9">Lipid-anchor</topology>
    </subcellularLocation>
    <subcellularLocation>
        <location evidence="1">Membrane</location>
    </subcellularLocation>
</comment>
<dbReference type="PANTHER" id="PTHR30203">
    <property type="entry name" value="OUTER MEMBRANE CATION EFFLUX PROTEIN"/>
    <property type="match status" value="1"/>
</dbReference>
<dbReference type="GO" id="GO:0005886">
    <property type="term" value="C:plasma membrane"/>
    <property type="evidence" value="ECO:0007669"/>
    <property type="project" value="UniProtKB-SubCell"/>
</dbReference>
<reference evidence="10 11" key="1">
    <citation type="submission" date="2019-12" db="EMBL/GenBank/DDBJ databases">
        <authorList>
            <person name="Feng G."/>
            <person name="Zhu H."/>
        </authorList>
    </citation>
    <scope>NUCLEOTIDE SEQUENCE [LARGE SCALE GENOMIC DNA]</scope>
    <source>
        <strain evidence="10 11">FGD1</strain>
    </source>
</reference>
<evidence type="ECO:0000256" key="1">
    <source>
        <dbReference type="ARBA" id="ARBA00004370"/>
    </source>
</evidence>
<keyword evidence="6 9" id="KW-0472">Membrane</keyword>
<accession>A0A7X4GHY5</accession>
<dbReference type="InterPro" id="IPR003423">
    <property type="entry name" value="OMP_efflux"/>
</dbReference>
<dbReference type="Pfam" id="PF02321">
    <property type="entry name" value="OEP"/>
    <property type="match status" value="2"/>
</dbReference>
<evidence type="ECO:0000313" key="10">
    <source>
        <dbReference type="EMBL" id="MYL98983.1"/>
    </source>
</evidence>
<organism evidence="10 11">
    <name type="scientific">Novosphingobium silvae</name>
    <dbReference type="NCBI Taxonomy" id="2692619"/>
    <lineage>
        <taxon>Bacteria</taxon>
        <taxon>Pseudomonadati</taxon>
        <taxon>Pseudomonadota</taxon>
        <taxon>Alphaproteobacteria</taxon>
        <taxon>Sphingomonadales</taxon>
        <taxon>Sphingomonadaceae</taxon>
        <taxon>Novosphingobium</taxon>
    </lineage>
</organism>
<dbReference type="Gene3D" id="2.20.200.10">
    <property type="entry name" value="Outer membrane efflux proteins (OEP)"/>
    <property type="match status" value="1"/>
</dbReference>
<keyword evidence="4 9" id="KW-0812">Transmembrane</keyword>
<dbReference type="Proteomes" id="UP000465810">
    <property type="component" value="Unassembled WGS sequence"/>
</dbReference>
<evidence type="ECO:0000256" key="8">
    <source>
        <dbReference type="ARBA" id="ARBA00023288"/>
    </source>
</evidence>
<dbReference type="PROSITE" id="PS51257">
    <property type="entry name" value="PROKAR_LIPOPROTEIN"/>
    <property type="match status" value="1"/>
</dbReference>
<evidence type="ECO:0000256" key="4">
    <source>
        <dbReference type="ARBA" id="ARBA00022692"/>
    </source>
</evidence>
<dbReference type="PANTHER" id="PTHR30203:SF20">
    <property type="entry name" value="MULTIDRUG RESISTANCE OUTER MEMBRANE PROTEIN MDTP-RELATED"/>
    <property type="match status" value="1"/>
</dbReference>
<dbReference type="Gene3D" id="1.20.1600.10">
    <property type="entry name" value="Outer membrane efflux proteins (OEP)"/>
    <property type="match status" value="1"/>
</dbReference>
<feature type="signal peptide" evidence="9">
    <location>
        <begin position="1"/>
        <end position="22"/>
    </location>
</feature>
<evidence type="ECO:0000256" key="2">
    <source>
        <dbReference type="ARBA" id="ARBA00007613"/>
    </source>
</evidence>